<evidence type="ECO:0000313" key="2">
    <source>
        <dbReference type="Proteomes" id="UP000472240"/>
    </source>
</evidence>
<keyword evidence="2" id="KW-1185">Reference proteome</keyword>
<evidence type="ECO:0000313" key="1">
    <source>
        <dbReference type="Ensembl" id="ENSRFEP00010031616.1"/>
    </source>
</evidence>
<reference evidence="1 2" key="1">
    <citation type="journal article" date="2015" name="Annu Rev Anim Biosci">
        <title>The Genome 10K Project: a way forward.</title>
        <authorList>
            <person name="Koepfli K.P."/>
            <person name="Paten B."/>
            <person name="O'Brien S.J."/>
            <person name="Koepfli K.P."/>
            <person name="Paten B."/>
            <person name="Antunes A."/>
            <person name="Belov K."/>
            <person name="Bustamante C."/>
            <person name="Castoe T.A."/>
            <person name="Clawson H."/>
            <person name="Crawford A.J."/>
            <person name="Diekhans M."/>
            <person name="Distel D."/>
            <person name="Durbin R."/>
            <person name="Earl D."/>
            <person name="Fujita M.K."/>
            <person name="Gamble T."/>
            <person name="Georges A."/>
            <person name="Gemmell N."/>
            <person name="Gilbert M.T."/>
            <person name="Graves J.M."/>
            <person name="Green R.E."/>
            <person name="Hickey G."/>
            <person name="Jarvis E.D."/>
            <person name="Johnson W."/>
            <person name="Komissarov A."/>
            <person name="Korf I."/>
            <person name="Kuhn R."/>
            <person name="Larkin D.M."/>
            <person name="Lewin H."/>
            <person name="Lopez J.V."/>
            <person name="Ma J."/>
            <person name="Marques-Bonet T."/>
            <person name="Miller W."/>
            <person name="Murphy R."/>
            <person name="Pevzner P."/>
            <person name="Shapiro B."/>
            <person name="Steiner C."/>
            <person name="Tamazian G."/>
            <person name="Venkatesh B."/>
            <person name="Wang J."/>
            <person name="Wayne R."/>
            <person name="Wiley E."/>
            <person name="Yang H."/>
            <person name="Zhang G."/>
            <person name="Haussler D."/>
            <person name="Ryder O."/>
            <person name="O'Brien S.J."/>
        </authorList>
    </citation>
    <scope>NUCLEOTIDE SEQUENCE</scope>
</reference>
<reference evidence="1" key="4">
    <citation type="submission" date="2025-08" db="UniProtKB">
        <authorList>
            <consortium name="Ensembl"/>
        </authorList>
    </citation>
    <scope>IDENTIFICATION</scope>
</reference>
<reference evidence="2" key="3">
    <citation type="submission" date="2018-12" db="EMBL/GenBank/DDBJ databases">
        <title>G10K-VGP greater horseshoe bat female genome, primary haplotype.</title>
        <authorList>
            <person name="Teeling E."/>
            <person name="Myers G."/>
            <person name="Vernes S."/>
            <person name="Pippel M."/>
            <person name="Winkler S."/>
            <person name="Fedrigo O."/>
            <person name="Rhie A."/>
            <person name="Koren S."/>
            <person name="Phillippy A."/>
            <person name="Lewin H."/>
            <person name="Damas J."/>
            <person name="Howe K."/>
            <person name="Mountcastle J."/>
            <person name="Jarvis E.D."/>
        </authorList>
    </citation>
    <scope>NUCLEOTIDE SEQUENCE [LARGE SCALE GENOMIC DNA]</scope>
</reference>
<dbReference type="Proteomes" id="UP000472240">
    <property type="component" value="Chromosome 21"/>
</dbReference>
<reference evidence="1" key="5">
    <citation type="submission" date="2025-09" db="UniProtKB">
        <authorList>
            <consortium name="Ensembl"/>
        </authorList>
    </citation>
    <scope>IDENTIFICATION</scope>
</reference>
<proteinExistence type="predicted"/>
<dbReference type="AlphaFoldDB" id="A0A671G105"/>
<reference evidence="1 2" key="2">
    <citation type="journal article" date="2018" name="Annu Rev Anim Biosci">
        <title>Bat Biology, Genomes, and the Bat1K Project: To Generate Chromosome-Level Genomes for All Living Bat Species.</title>
        <authorList>
            <person name="Teeling E.C."/>
            <person name="Vernes S.C."/>
            <person name="Davalos L.M."/>
            <person name="Ray D.A."/>
            <person name="Gilbert M.T.P."/>
            <person name="Myers E."/>
        </authorList>
    </citation>
    <scope>NUCLEOTIDE SEQUENCE</scope>
</reference>
<organism evidence="1 2">
    <name type="scientific">Rhinolophus ferrumequinum</name>
    <name type="common">Greater horseshoe bat</name>
    <dbReference type="NCBI Taxonomy" id="59479"/>
    <lineage>
        <taxon>Eukaryota</taxon>
        <taxon>Metazoa</taxon>
        <taxon>Chordata</taxon>
        <taxon>Craniata</taxon>
        <taxon>Vertebrata</taxon>
        <taxon>Euteleostomi</taxon>
        <taxon>Mammalia</taxon>
        <taxon>Eutheria</taxon>
        <taxon>Laurasiatheria</taxon>
        <taxon>Chiroptera</taxon>
        <taxon>Yinpterochiroptera</taxon>
        <taxon>Rhinolophoidea</taxon>
        <taxon>Rhinolophidae</taxon>
        <taxon>Rhinolophinae</taxon>
        <taxon>Rhinolophus</taxon>
    </lineage>
</organism>
<dbReference type="GeneTree" id="ENSGT00940000160079"/>
<protein>
    <submittedName>
        <fullName evidence="1">B9 domain containing 1</fullName>
    </submittedName>
</protein>
<dbReference type="Ensembl" id="ENSRFET00010034277.1">
    <property type="protein sequence ID" value="ENSRFEP00010031616.1"/>
    <property type="gene ID" value="ENSRFEG00010020909.1"/>
</dbReference>
<name>A0A671G105_RHIFE</name>
<gene>
    <name evidence="1" type="primary">B9D1</name>
</gene>
<accession>A0A671G105</accession>
<sequence>TMISTASTALCMARTGPPQRVWRRGSHRSHPRAKMCGKRWCGTSPSMSPLKAPTLMAGHRSCLVCTGRTCLGTTWSEAMGQCMCLSHLAGTKGPFPCLSQSLHLRCRSSQAGSWDGGLSTQTPRWWLRVKAEKQLSKLCVECGSVTRL</sequence>